<dbReference type="PANTHER" id="PTHR43261:SF1">
    <property type="entry name" value="RIBOSOME-RELEASING FACTOR 2, MITOCHONDRIAL"/>
    <property type="match status" value="1"/>
</dbReference>
<comment type="caution">
    <text evidence="5">The sequence shown here is derived from an EMBL/GenBank/DDBJ whole genome shotgun (WGS) entry which is preliminary data.</text>
</comment>
<dbReference type="InterPro" id="IPR009000">
    <property type="entry name" value="Transl_B-barrel_sf"/>
</dbReference>
<keyword evidence="6" id="KW-1185">Reference proteome</keyword>
<gene>
    <name evidence="5" type="primary">fusA_2</name>
    <name evidence="5" type="ORF">NRB20_26190</name>
</gene>
<dbReference type="SUPFAM" id="SSF52540">
    <property type="entry name" value="P-loop containing nucleoside triphosphate hydrolases"/>
    <property type="match status" value="1"/>
</dbReference>
<dbReference type="Proteomes" id="UP000438448">
    <property type="component" value="Unassembled WGS sequence"/>
</dbReference>
<dbReference type="InterPro" id="IPR053905">
    <property type="entry name" value="EF-G-like_DII"/>
</dbReference>
<feature type="domain" description="Elongation factor G-like" evidence="4">
    <location>
        <begin position="74"/>
        <end position="144"/>
    </location>
</feature>
<evidence type="ECO:0000256" key="1">
    <source>
        <dbReference type="ARBA" id="ARBA00022741"/>
    </source>
</evidence>
<evidence type="ECO:0000256" key="3">
    <source>
        <dbReference type="ARBA" id="ARBA00023134"/>
    </source>
</evidence>
<keyword evidence="1" id="KW-0547">Nucleotide-binding</keyword>
<dbReference type="SUPFAM" id="SSF50447">
    <property type="entry name" value="Translation proteins"/>
    <property type="match status" value="1"/>
</dbReference>
<dbReference type="InterPro" id="IPR027417">
    <property type="entry name" value="P-loop_NTPase"/>
</dbReference>
<keyword evidence="5" id="KW-0251">Elongation factor</keyword>
<keyword evidence="2" id="KW-0648">Protein biosynthesis</keyword>
<dbReference type="RefSeq" id="WP_227833430.1">
    <property type="nucleotide sequence ID" value="NZ_WEGK01000004.1"/>
</dbReference>
<organism evidence="5 6">
    <name type="scientific">Nocardia macrotermitis</name>
    <dbReference type="NCBI Taxonomy" id="2585198"/>
    <lineage>
        <taxon>Bacteria</taxon>
        <taxon>Bacillati</taxon>
        <taxon>Actinomycetota</taxon>
        <taxon>Actinomycetes</taxon>
        <taxon>Mycobacteriales</taxon>
        <taxon>Nocardiaceae</taxon>
        <taxon>Nocardia</taxon>
    </lineage>
</organism>
<dbReference type="GO" id="GO:0032790">
    <property type="term" value="P:ribosome disassembly"/>
    <property type="evidence" value="ECO:0007669"/>
    <property type="project" value="TreeGrafter"/>
</dbReference>
<proteinExistence type="predicted"/>
<sequence length="146" mass="15799">MRSELSEGTLVEALRALTCRGEIVVVLCGAAYRNRGVEPLLDAVVDYLPAPLDRPAVCDVCDETRRRSADPAEPFAALVFKVQATSTGRLTYLRVYSGTLSKGDAVLDAAVRRSERIGRILRVQADRRTEVRQAMAGDPAAVPEAA</sequence>
<protein>
    <submittedName>
        <fullName evidence="5">Elongation factor G</fullName>
    </submittedName>
</protein>
<dbReference type="GO" id="GO:0005525">
    <property type="term" value="F:GTP binding"/>
    <property type="evidence" value="ECO:0007669"/>
    <property type="project" value="UniProtKB-KW"/>
</dbReference>
<dbReference type="Gene3D" id="3.40.50.300">
    <property type="entry name" value="P-loop containing nucleotide triphosphate hydrolases"/>
    <property type="match status" value="1"/>
</dbReference>
<evidence type="ECO:0000259" key="4">
    <source>
        <dbReference type="Pfam" id="PF22042"/>
    </source>
</evidence>
<dbReference type="PANTHER" id="PTHR43261">
    <property type="entry name" value="TRANSLATION ELONGATION FACTOR G-RELATED"/>
    <property type="match status" value="1"/>
</dbReference>
<dbReference type="Gene3D" id="2.40.30.10">
    <property type="entry name" value="Translation factors"/>
    <property type="match status" value="1"/>
</dbReference>
<dbReference type="GO" id="GO:0003746">
    <property type="term" value="F:translation elongation factor activity"/>
    <property type="evidence" value="ECO:0007669"/>
    <property type="project" value="UniProtKB-KW"/>
</dbReference>
<accession>A0A7K0D1D4</accession>
<dbReference type="Pfam" id="PF22042">
    <property type="entry name" value="EF-G_D2"/>
    <property type="match status" value="1"/>
</dbReference>
<dbReference type="AlphaFoldDB" id="A0A7K0D1D4"/>
<reference evidence="5 6" key="1">
    <citation type="submission" date="2019-10" db="EMBL/GenBank/DDBJ databases">
        <title>Nocardia macrotermitis sp. nov. and Nocardia aurantia sp. nov., isolated from the gut of fungus growing-termite Macrotermes natalensis.</title>
        <authorList>
            <person name="Benndorf R."/>
            <person name="Schwitalla J."/>
            <person name="Martin K."/>
            <person name="De Beer W."/>
            <person name="Kaster A.-K."/>
            <person name="Vollmers J."/>
            <person name="Poulsen M."/>
            <person name="Beemelmanns C."/>
        </authorList>
    </citation>
    <scope>NUCLEOTIDE SEQUENCE [LARGE SCALE GENOMIC DNA]</scope>
    <source>
        <strain evidence="5 6">RB20</strain>
    </source>
</reference>
<evidence type="ECO:0000313" key="5">
    <source>
        <dbReference type="EMBL" id="MQY19529.1"/>
    </source>
</evidence>
<evidence type="ECO:0000256" key="2">
    <source>
        <dbReference type="ARBA" id="ARBA00022917"/>
    </source>
</evidence>
<dbReference type="EMBL" id="WEGK01000004">
    <property type="protein sequence ID" value="MQY19529.1"/>
    <property type="molecule type" value="Genomic_DNA"/>
</dbReference>
<name>A0A7K0D1D4_9NOCA</name>
<keyword evidence="3" id="KW-0342">GTP-binding</keyword>
<evidence type="ECO:0000313" key="6">
    <source>
        <dbReference type="Proteomes" id="UP000438448"/>
    </source>
</evidence>